<dbReference type="RefSeq" id="WP_354195742.1">
    <property type="nucleotide sequence ID" value="NZ_JBEPLW010000003.1"/>
</dbReference>
<dbReference type="Gene3D" id="3.30.9.10">
    <property type="entry name" value="D-Amino Acid Oxidase, subunit A, domain 2"/>
    <property type="match status" value="1"/>
</dbReference>
<evidence type="ECO:0000259" key="1">
    <source>
        <dbReference type="Pfam" id="PF01266"/>
    </source>
</evidence>
<keyword evidence="3" id="KW-1185">Reference proteome</keyword>
<accession>A0ABV2G9Q0</accession>
<dbReference type="InterPro" id="IPR006076">
    <property type="entry name" value="FAD-dep_OxRdtase"/>
</dbReference>
<dbReference type="InterPro" id="IPR036188">
    <property type="entry name" value="FAD/NAD-bd_sf"/>
</dbReference>
<dbReference type="SUPFAM" id="SSF51905">
    <property type="entry name" value="FAD/NAD(P)-binding domain"/>
    <property type="match status" value="1"/>
</dbReference>
<dbReference type="Proteomes" id="UP001549099">
    <property type="component" value="Unassembled WGS sequence"/>
</dbReference>
<dbReference type="EMBL" id="JBEPLW010000003">
    <property type="protein sequence ID" value="MET3575001.1"/>
    <property type="molecule type" value="Genomic_DNA"/>
</dbReference>
<protein>
    <submittedName>
        <fullName evidence="2">Glycine/D-amino acid oxidase-like deaminating enzyme</fullName>
    </submittedName>
</protein>
<dbReference type="PANTHER" id="PTHR13847">
    <property type="entry name" value="SARCOSINE DEHYDROGENASE-RELATED"/>
    <property type="match status" value="1"/>
</dbReference>
<feature type="domain" description="FAD dependent oxidoreductase" evidence="1">
    <location>
        <begin position="33"/>
        <end position="382"/>
    </location>
</feature>
<gene>
    <name evidence="2" type="ORF">ABID49_000885</name>
</gene>
<sequence>MELHEGRLFWPGTVEGARPFKKKEPGGRVYGAAVIGGGMSGAITAAVLSGEGLDVALIDAGQIGAGSTSANTGLLQYSNDIMLHELAEEIGWDNAIRFYRGCTEAMDGLGRLAEKMDADSSYISRASLYYATDEGDREKVRREYEALRKYGFRADYWDSAEIGRRFPFQKPCAIVTHGDAEVNPLAYCRGAARLAESRGADVFEETKVSGLVRDDGLIEVSTGRGPILAERVVMATGYGRTFLADHSVKDLNRTFAIATEPVVDLGSWTDRMMIWETKRPYLYARTTVDNRIIIGGLDQETASLPHDRARTEEKGDRLRSALCGLFPSLHVEVSHAWAAVFGESDDNLPVIGRHPEEENVYYLLGLGGNGTVYSMMGAEVIAGLMKGKKSLLSEIVDPAGRARFWRM</sequence>
<dbReference type="PANTHER" id="PTHR13847:SF201">
    <property type="entry name" value="PUTATIBE OXIDOREDUCTASE"/>
    <property type="match status" value="1"/>
</dbReference>
<evidence type="ECO:0000313" key="2">
    <source>
        <dbReference type="EMBL" id="MET3575001.1"/>
    </source>
</evidence>
<proteinExistence type="predicted"/>
<evidence type="ECO:0000313" key="3">
    <source>
        <dbReference type="Proteomes" id="UP001549099"/>
    </source>
</evidence>
<dbReference type="Pfam" id="PF01266">
    <property type="entry name" value="DAO"/>
    <property type="match status" value="1"/>
</dbReference>
<organism evidence="2 3">
    <name type="scientific">Bhargavaea ullalensis</name>
    <dbReference type="NCBI Taxonomy" id="1265685"/>
    <lineage>
        <taxon>Bacteria</taxon>
        <taxon>Bacillati</taxon>
        <taxon>Bacillota</taxon>
        <taxon>Bacilli</taxon>
        <taxon>Bacillales</taxon>
        <taxon>Caryophanaceae</taxon>
        <taxon>Bhargavaea</taxon>
    </lineage>
</organism>
<reference evidence="2 3" key="1">
    <citation type="submission" date="2024-06" db="EMBL/GenBank/DDBJ databases">
        <title>Genomic Encyclopedia of Type Strains, Phase IV (KMG-IV): sequencing the most valuable type-strain genomes for metagenomic binning, comparative biology and taxonomic classification.</title>
        <authorList>
            <person name="Goeker M."/>
        </authorList>
    </citation>
    <scope>NUCLEOTIDE SEQUENCE [LARGE SCALE GENOMIC DNA]</scope>
    <source>
        <strain evidence="2 3">DSM 26128</strain>
    </source>
</reference>
<name>A0ABV2G9Q0_9BACL</name>
<dbReference type="Gene3D" id="3.50.50.60">
    <property type="entry name" value="FAD/NAD(P)-binding domain"/>
    <property type="match status" value="1"/>
</dbReference>
<comment type="caution">
    <text evidence="2">The sequence shown here is derived from an EMBL/GenBank/DDBJ whole genome shotgun (WGS) entry which is preliminary data.</text>
</comment>